<keyword evidence="1" id="KW-0812">Transmembrane</keyword>
<keyword evidence="1" id="KW-0472">Membrane</keyword>
<dbReference type="AlphaFoldDB" id="A0A0D2CL42"/>
<keyword evidence="1" id="KW-1133">Transmembrane helix</keyword>
<protein>
    <submittedName>
        <fullName evidence="2">Uncharacterized protein</fullName>
    </submittedName>
</protein>
<accession>A0A0D2CL42</accession>
<name>A0A0D2CL42_9EURO</name>
<organism evidence="2 3">
    <name type="scientific">Cladophialophora immunda</name>
    <dbReference type="NCBI Taxonomy" id="569365"/>
    <lineage>
        <taxon>Eukaryota</taxon>
        <taxon>Fungi</taxon>
        <taxon>Dikarya</taxon>
        <taxon>Ascomycota</taxon>
        <taxon>Pezizomycotina</taxon>
        <taxon>Eurotiomycetes</taxon>
        <taxon>Chaetothyriomycetidae</taxon>
        <taxon>Chaetothyriales</taxon>
        <taxon>Herpotrichiellaceae</taxon>
        <taxon>Cladophialophora</taxon>
    </lineage>
</organism>
<reference evidence="2 3" key="1">
    <citation type="submission" date="2015-01" db="EMBL/GenBank/DDBJ databases">
        <title>The Genome Sequence of Cladophialophora immunda CBS83496.</title>
        <authorList>
            <consortium name="The Broad Institute Genomics Platform"/>
            <person name="Cuomo C."/>
            <person name="de Hoog S."/>
            <person name="Gorbushina A."/>
            <person name="Stielow B."/>
            <person name="Teixiera M."/>
            <person name="Abouelleil A."/>
            <person name="Chapman S.B."/>
            <person name="Priest M."/>
            <person name="Young S.K."/>
            <person name="Wortman J."/>
            <person name="Nusbaum C."/>
            <person name="Birren B."/>
        </authorList>
    </citation>
    <scope>NUCLEOTIDE SEQUENCE [LARGE SCALE GENOMIC DNA]</scope>
    <source>
        <strain evidence="2 3">CBS 83496</strain>
    </source>
</reference>
<evidence type="ECO:0000313" key="2">
    <source>
        <dbReference type="EMBL" id="KIW31903.1"/>
    </source>
</evidence>
<dbReference type="HOGENOM" id="CLU_2049435_0_0_1"/>
<dbReference type="RefSeq" id="XP_016252119.1">
    <property type="nucleotide sequence ID" value="XM_016390217.1"/>
</dbReference>
<feature type="transmembrane region" description="Helical" evidence="1">
    <location>
        <begin position="6"/>
        <end position="26"/>
    </location>
</feature>
<proteinExistence type="predicted"/>
<dbReference type="VEuPathDB" id="FungiDB:PV07_03491"/>
<evidence type="ECO:0000313" key="3">
    <source>
        <dbReference type="Proteomes" id="UP000054466"/>
    </source>
</evidence>
<evidence type="ECO:0000256" key="1">
    <source>
        <dbReference type="SAM" id="Phobius"/>
    </source>
</evidence>
<dbReference type="EMBL" id="KN847041">
    <property type="protein sequence ID" value="KIW31903.1"/>
    <property type="molecule type" value="Genomic_DNA"/>
</dbReference>
<dbReference type="GeneID" id="27342685"/>
<dbReference type="OrthoDB" id="9985428at2759"/>
<sequence>MGLTAETIVGIIALLVMCTPSLPFLWRYLRRERLPSGNGPSMHHSISTSAQHQLQSLPGQSFIPLPYVTGIEVQASALRFQYVSTDWTHHHAQLSSLENGTLYTSRNMRLRENIVLRSGL</sequence>
<gene>
    <name evidence="2" type="ORF">PV07_03491</name>
</gene>
<dbReference type="Proteomes" id="UP000054466">
    <property type="component" value="Unassembled WGS sequence"/>
</dbReference>
<keyword evidence="3" id="KW-1185">Reference proteome</keyword>